<dbReference type="InterPro" id="IPR015890">
    <property type="entry name" value="Chorismate_C"/>
</dbReference>
<evidence type="ECO:0000256" key="4">
    <source>
        <dbReference type="ARBA" id="ARBA00011575"/>
    </source>
</evidence>
<evidence type="ECO:0000256" key="12">
    <source>
        <dbReference type="ARBA" id="ARBA00023239"/>
    </source>
</evidence>
<evidence type="ECO:0000313" key="18">
    <source>
        <dbReference type="EMBL" id="OGC03588.1"/>
    </source>
</evidence>
<comment type="caution">
    <text evidence="18">The sequence shown here is derived from an EMBL/GenBank/DDBJ whole genome shotgun (WGS) entry which is preliminary data.</text>
</comment>
<dbReference type="GO" id="GO:0004049">
    <property type="term" value="F:anthranilate synthase activity"/>
    <property type="evidence" value="ECO:0007669"/>
    <property type="project" value="UniProtKB-EC"/>
</dbReference>
<comment type="function">
    <text evidence="13 15">Part of a heterotetrameric complex that catalyzes the two-step biosynthesis of anthranilate, an intermediate in the biosynthesis of L-tryptophan. In the first step, the glutamine-binding beta subunit (TrpG) of anthranilate synthase (AS) provides the glutamine amidotransferase activity which generates ammonia as a substrate that, along with chorismate, is used in the second step, catalyzed by the large alpha subunit of AS (TrpE) to produce anthranilate. In the absence of TrpG, TrpE can synthesize anthranilate directly from chorismate and high concentrations of ammonia.</text>
</comment>
<comment type="pathway">
    <text evidence="2 15">Amino-acid biosynthesis; L-tryptophan biosynthesis; L-tryptophan from chorismate: step 1/5.</text>
</comment>
<dbReference type="EC" id="4.1.3.27" evidence="5 15"/>
<dbReference type="SUPFAM" id="SSF56322">
    <property type="entry name" value="ADC synthase"/>
    <property type="match status" value="1"/>
</dbReference>
<dbReference type="Proteomes" id="UP000176938">
    <property type="component" value="Unassembled WGS sequence"/>
</dbReference>
<comment type="subunit">
    <text evidence="4 15">Heterotetramer consisting of two non-identical subunits: a beta subunit (TrpG) and a large alpha subunit (TrpE).</text>
</comment>
<dbReference type="InterPro" id="IPR005256">
    <property type="entry name" value="Anth_synth_I_PabB"/>
</dbReference>
<evidence type="ECO:0000256" key="6">
    <source>
        <dbReference type="ARBA" id="ARBA00020653"/>
    </source>
</evidence>
<accession>A0A1F4R5X4</accession>
<organism evidence="18 19">
    <name type="scientific">candidate division WOR-1 bacterium RIFCSPLOWO2_02_FULL_46_20</name>
    <dbReference type="NCBI Taxonomy" id="1802567"/>
    <lineage>
        <taxon>Bacteria</taxon>
        <taxon>Bacillati</taxon>
        <taxon>Saganbacteria</taxon>
    </lineage>
</organism>
<dbReference type="Pfam" id="PF00425">
    <property type="entry name" value="Chorismate_bind"/>
    <property type="match status" value="1"/>
</dbReference>
<dbReference type="PANTHER" id="PTHR11236">
    <property type="entry name" value="AMINOBENZOATE/ANTHRANILATE SYNTHASE"/>
    <property type="match status" value="1"/>
</dbReference>
<dbReference type="PANTHER" id="PTHR11236:SF48">
    <property type="entry name" value="ISOCHORISMATE SYNTHASE MENF"/>
    <property type="match status" value="1"/>
</dbReference>
<comment type="catalytic activity">
    <reaction evidence="14 15">
        <text>chorismate + L-glutamine = anthranilate + pyruvate + L-glutamate + H(+)</text>
        <dbReference type="Rhea" id="RHEA:21732"/>
        <dbReference type="ChEBI" id="CHEBI:15361"/>
        <dbReference type="ChEBI" id="CHEBI:15378"/>
        <dbReference type="ChEBI" id="CHEBI:16567"/>
        <dbReference type="ChEBI" id="CHEBI:29748"/>
        <dbReference type="ChEBI" id="CHEBI:29985"/>
        <dbReference type="ChEBI" id="CHEBI:58359"/>
        <dbReference type="EC" id="4.1.3.27"/>
    </reaction>
</comment>
<evidence type="ECO:0000313" key="19">
    <source>
        <dbReference type="Proteomes" id="UP000176938"/>
    </source>
</evidence>
<dbReference type="InterPro" id="IPR005801">
    <property type="entry name" value="ADC_synthase"/>
</dbReference>
<keyword evidence="12 15" id="KW-0456">Lyase</keyword>
<dbReference type="UniPathway" id="UPA00035">
    <property type="reaction ID" value="UER00040"/>
</dbReference>
<comment type="similarity">
    <text evidence="3 15">Belongs to the anthranilate synthase component I family.</text>
</comment>
<dbReference type="InterPro" id="IPR019999">
    <property type="entry name" value="Anth_synth_I-like"/>
</dbReference>
<evidence type="ECO:0000259" key="17">
    <source>
        <dbReference type="Pfam" id="PF04715"/>
    </source>
</evidence>
<dbReference type="Pfam" id="PF04715">
    <property type="entry name" value="Anth_synt_I_N"/>
    <property type="match status" value="1"/>
</dbReference>
<evidence type="ECO:0000256" key="3">
    <source>
        <dbReference type="ARBA" id="ARBA00009562"/>
    </source>
</evidence>
<evidence type="ECO:0000256" key="11">
    <source>
        <dbReference type="ARBA" id="ARBA00023141"/>
    </source>
</evidence>
<evidence type="ECO:0000256" key="15">
    <source>
        <dbReference type="RuleBase" id="RU364045"/>
    </source>
</evidence>
<feature type="domain" description="Anthranilate synthase component I N-terminal" evidence="17">
    <location>
        <begin position="30"/>
        <end position="148"/>
    </location>
</feature>
<dbReference type="PRINTS" id="PR00095">
    <property type="entry name" value="ANTSNTHASEI"/>
</dbReference>
<keyword evidence="9 15" id="KW-0822">Tryptophan biosynthesis</keyword>
<dbReference type="GO" id="GO:0000162">
    <property type="term" value="P:L-tryptophan biosynthetic process"/>
    <property type="evidence" value="ECO:0007669"/>
    <property type="project" value="UniProtKB-UniPathway"/>
</dbReference>
<evidence type="ECO:0000256" key="7">
    <source>
        <dbReference type="ARBA" id="ARBA00022605"/>
    </source>
</evidence>
<dbReference type="Gene3D" id="3.60.120.10">
    <property type="entry name" value="Anthranilate synthase"/>
    <property type="match status" value="1"/>
</dbReference>
<evidence type="ECO:0000259" key="16">
    <source>
        <dbReference type="Pfam" id="PF00425"/>
    </source>
</evidence>
<evidence type="ECO:0000256" key="5">
    <source>
        <dbReference type="ARBA" id="ARBA00012266"/>
    </source>
</evidence>
<protein>
    <recommendedName>
        <fullName evidence="6 15">Anthranilate synthase component 1</fullName>
        <ecNumber evidence="5 15">4.1.3.27</ecNumber>
    </recommendedName>
</protein>
<dbReference type="EMBL" id="METP01000057">
    <property type="protein sequence ID" value="OGC03588.1"/>
    <property type="molecule type" value="Genomic_DNA"/>
</dbReference>
<reference evidence="18 19" key="1">
    <citation type="journal article" date="2016" name="Nat. Commun.">
        <title>Thousands of microbial genomes shed light on interconnected biogeochemical processes in an aquifer system.</title>
        <authorList>
            <person name="Anantharaman K."/>
            <person name="Brown C.T."/>
            <person name="Hug L.A."/>
            <person name="Sharon I."/>
            <person name="Castelle C.J."/>
            <person name="Probst A.J."/>
            <person name="Thomas B.C."/>
            <person name="Singh A."/>
            <person name="Wilkins M.J."/>
            <person name="Karaoz U."/>
            <person name="Brodie E.L."/>
            <person name="Williams K.H."/>
            <person name="Hubbard S.S."/>
            <person name="Banfield J.F."/>
        </authorList>
    </citation>
    <scope>NUCLEOTIDE SEQUENCE [LARGE SCALE GENOMIC DNA]</scope>
</reference>
<comment type="cofactor">
    <cofactor evidence="1 15">
        <name>Mg(2+)</name>
        <dbReference type="ChEBI" id="CHEBI:18420"/>
    </cofactor>
</comment>
<sequence>MYKPNKQEFIKLAKTGNLIPVRKELPVGDETPVTAFRKIEGEYSFLLESIEGEEKVARYSFIGTGPKSRVQTPKSLLDIRKTLARYKPVPIPGLPRFHGGLVGYAAYDVVREVEKIPHKNPDKLKVPDMMFLLTDTTVAFDHIKKKILIIANAPVRGDAAKAYQKACRRIEGLGKKLKQPVPKEKSTPTKKQIGFTSNFTQAEYEAVVEKAKEYIRAGDIIQVVPSQRLVAECQTDPFCVYAVLRKINPSPYMFYLKFGKVQIAGSSPEVMVRLEDGLATVRPIAGTRRRGKDLAEDKAMEKELLASEKERAEHIMLVDLGRNDLGRVCEYGTVKVTEEMVIEKYSHVMHIVSNVAGQLKKDKDAIDLLRATFPAGTVSGAPKVRAMEIIDELENVKRGPYAGCVGYFGFSGEMDTGITIRTIVFKNKKAYIQAGGGVVADSIPAEEYKETVNKARAMLRAIEIAS</sequence>
<proteinExistence type="inferred from homology"/>
<evidence type="ECO:0000256" key="10">
    <source>
        <dbReference type="ARBA" id="ARBA00022842"/>
    </source>
</evidence>
<evidence type="ECO:0000256" key="8">
    <source>
        <dbReference type="ARBA" id="ARBA00022723"/>
    </source>
</evidence>
<evidence type="ECO:0000256" key="1">
    <source>
        <dbReference type="ARBA" id="ARBA00001946"/>
    </source>
</evidence>
<gene>
    <name evidence="15" type="primary">trpE</name>
    <name evidence="18" type="ORF">A3H38_05310</name>
</gene>
<feature type="domain" description="Chorismate-utilising enzyme C-terminal" evidence="16">
    <location>
        <begin position="201"/>
        <end position="454"/>
    </location>
</feature>
<evidence type="ECO:0000256" key="2">
    <source>
        <dbReference type="ARBA" id="ARBA00004873"/>
    </source>
</evidence>
<keyword evidence="7 15" id="KW-0028">Amino-acid biosynthesis</keyword>
<dbReference type="AlphaFoldDB" id="A0A1F4R5X4"/>
<dbReference type="GO" id="GO:0046872">
    <property type="term" value="F:metal ion binding"/>
    <property type="evidence" value="ECO:0007669"/>
    <property type="project" value="UniProtKB-KW"/>
</dbReference>
<evidence type="ECO:0000256" key="14">
    <source>
        <dbReference type="ARBA" id="ARBA00047683"/>
    </source>
</evidence>
<keyword evidence="11 15" id="KW-0057">Aromatic amino acid biosynthesis</keyword>
<dbReference type="NCBIfam" id="TIGR00564">
    <property type="entry name" value="trpE_most"/>
    <property type="match status" value="1"/>
</dbReference>
<evidence type="ECO:0000256" key="9">
    <source>
        <dbReference type="ARBA" id="ARBA00022822"/>
    </source>
</evidence>
<keyword evidence="8 15" id="KW-0479">Metal-binding</keyword>
<evidence type="ECO:0000256" key="13">
    <source>
        <dbReference type="ARBA" id="ARBA00025634"/>
    </source>
</evidence>
<dbReference type="InterPro" id="IPR006805">
    <property type="entry name" value="Anth_synth_I_N"/>
</dbReference>
<name>A0A1F4R5X4_UNCSA</name>
<keyword evidence="10 15" id="KW-0460">Magnesium</keyword>